<accession>A0ABQ1LBU8</accession>
<evidence type="ECO:0000313" key="1">
    <source>
        <dbReference type="EMBL" id="GGC22318.1"/>
    </source>
</evidence>
<name>A0ABQ1LBU8_9SPHI</name>
<evidence type="ECO:0000313" key="2">
    <source>
        <dbReference type="Proteomes" id="UP000597338"/>
    </source>
</evidence>
<reference evidence="2" key="1">
    <citation type="journal article" date="2019" name="Int. J. Syst. Evol. Microbiol.">
        <title>The Global Catalogue of Microorganisms (GCM) 10K type strain sequencing project: providing services to taxonomists for standard genome sequencing and annotation.</title>
        <authorList>
            <consortium name="The Broad Institute Genomics Platform"/>
            <consortium name="The Broad Institute Genome Sequencing Center for Infectious Disease"/>
            <person name="Wu L."/>
            <person name="Ma J."/>
        </authorList>
    </citation>
    <scope>NUCLEOTIDE SEQUENCE [LARGE SCALE GENOMIC DNA]</scope>
    <source>
        <strain evidence="2">CGMCC 1.15342</strain>
    </source>
</reference>
<proteinExistence type="predicted"/>
<organism evidence="1 2">
    <name type="scientific">Parapedobacter defluvii</name>
    <dbReference type="NCBI Taxonomy" id="2045106"/>
    <lineage>
        <taxon>Bacteria</taxon>
        <taxon>Pseudomonadati</taxon>
        <taxon>Bacteroidota</taxon>
        <taxon>Sphingobacteriia</taxon>
        <taxon>Sphingobacteriales</taxon>
        <taxon>Sphingobacteriaceae</taxon>
        <taxon>Parapedobacter</taxon>
    </lineage>
</organism>
<protein>
    <submittedName>
        <fullName evidence="1">Uncharacterized protein</fullName>
    </submittedName>
</protein>
<gene>
    <name evidence="1" type="ORF">GCM10011386_12810</name>
</gene>
<dbReference type="EMBL" id="BMIK01000003">
    <property type="protein sequence ID" value="GGC22318.1"/>
    <property type="molecule type" value="Genomic_DNA"/>
</dbReference>
<comment type="caution">
    <text evidence="1">The sequence shown here is derived from an EMBL/GenBank/DDBJ whole genome shotgun (WGS) entry which is preliminary data.</text>
</comment>
<dbReference type="Proteomes" id="UP000597338">
    <property type="component" value="Unassembled WGS sequence"/>
</dbReference>
<keyword evidence="2" id="KW-1185">Reference proteome</keyword>
<sequence>MVCHPEFQIPECFRQAIADYNTPFWYGKTDCGLLNTGFENRIPASLFAVRIALRPQMITTKQN</sequence>